<dbReference type="eggNOG" id="COG0476">
    <property type="taxonomic scope" value="Bacteria"/>
</dbReference>
<reference evidence="2 3" key="1">
    <citation type="submission" date="2014-10" db="EMBL/GenBank/DDBJ databases">
        <title>Draft genome of anammox bacterium scalindua brodae, obtained using differential coverage binning of sequence data from two enrichment reactors.</title>
        <authorList>
            <person name="Speth D.R."/>
            <person name="Russ L."/>
            <person name="Kartal B."/>
            <person name="Op den Camp H.J."/>
            <person name="Dutilh B.E."/>
            <person name="Jetten M.S."/>
        </authorList>
    </citation>
    <scope>NUCLEOTIDE SEQUENCE [LARGE SCALE GENOMIC DNA]</scope>
    <source>
        <strain evidence="2">RU1</strain>
    </source>
</reference>
<dbReference type="InterPro" id="IPR000594">
    <property type="entry name" value="ThiF_NAD_FAD-bd"/>
</dbReference>
<dbReference type="EMBL" id="JRYO01000269">
    <property type="protein sequence ID" value="KHE90287.1"/>
    <property type="molecule type" value="Genomic_DNA"/>
</dbReference>
<dbReference type="GO" id="GO:0061503">
    <property type="term" value="F:tRNA threonylcarbamoyladenosine dehydratase"/>
    <property type="evidence" value="ECO:0007669"/>
    <property type="project" value="TreeGrafter"/>
</dbReference>
<dbReference type="AlphaFoldDB" id="A0A0B0EAF8"/>
<dbReference type="SUPFAM" id="SSF69572">
    <property type="entry name" value="Activating enzymes of the ubiquitin-like proteins"/>
    <property type="match status" value="1"/>
</dbReference>
<dbReference type="GO" id="GO:0008641">
    <property type="term" value="F:ubiquitin-like modifier activating enzyme activity"/>
    <property type="evidence" value="ECO:0007669"/>
    <property type="project" value="InterPro"/>
</dbReference>
<dbReference type="GO" id="GO:0061504">
    <property type="term" value="P:cyclic threonylcarbamoyladenosine biosynthetic process"/>
    <property type="evidence" value="ECO:0007669"/>
    <property type="project" value="TreeGrafter"/>
</dbReference>
<dbReference type="InterPro" id="IPR035985">
    <property type="entry name" value="Ubiquitin-activating_enz"/>
</dbReference>
<dbReference type="Gene3D" id="3.40.50.720">
    <property type="entry name" value="NAD(P)-binding Rossmann-like Domain"/>
    <property type="match status" value="1"/>
</dbReference>
<evidence type="ECO:0000313" key="3">
    <source>
        <dbReference type="Proteomes" id="UP000030652"/>
    </source>
</evidence>
<organism evidence="2 3">
    <name type="scientific">Candidatus Scalindua brodae</name>
    <dbReference type="NCBI Taxonomy" id="237368"/>
    <lineage>
        <taxon>Bacteria</taxon>
        <taxon>Pseudomonadati</taxon>
        <taxon>Planctomycetota</taxon>
        <taxon>Candidatus Brocadiia</taxon>
        <taxon>Candidatus Brocadiales</taxon>
        <taxon>Candidatus Scalinduaceae</taxon>
        <taxon>Candidatus Scalindua</taxon>
    </lineage>
</organism>
<evidence type="ECO:0000259" key="1">
    <source>
        <dbReference type="Pfam" id="PF00899"/>
    </source>
</evidence>
<dbReference type="Proteomes" id="UP000030652">
    <property type="component" value="Unassembled WGS sequence"/>
</dbReference>
<dbReference type="Pfam" id="PF00899">
    <property type="entry name" value="ThiF"/>
    <property type="match status" value="1"/>
</dbReference>
<dbReference type="PANTHER" id="PTHR43267">
    <property type="entry name" value="TRNA THREONYLCARBAMOYLADENOSINE DEHYDRATASE"/>
    <property type="match status" value="1"/>
</dbReference>
<protein>
    <submittedName>
        <fullName evidence="2">Molybdopterin synthesis protein MoeB and thiamin biosynthesis protein ThiF</fullName>
    </submittedName>
</protein>
<gene>
    <name evidence="2" type="primary">moeB_3</name>
    <name evidence="2" type="ORF">SCABRO_03977</name>
</gene>
<comment type="caution">
    <text evidence="2">The sequence shown here is derived from an EMBL/GenBank/DDBJ whole genome shotgun (WGS) entry which is preliminary data.</text>
</comment>
<accession>A0A0B0EAF8</accession>
<name>A0A0B0EAF8_9BACT</name>
<feature type="domain" description="THIF-type NAD/FAD binding fold" evidence="1">
    <location>
        <begin position="11"/>
        <end position="266"/>
    </location>
</feature>
<evidence type="ECO:0000313" key="2">
    <source>
        <dbReference type="EMBL" id="KHE90287.1"/>
    </source>
</evidence>
<proteinExistence type="predicted"/>
<sequence>MWSDYYKNIANRNIGLLNEEQQDKLKGSCVAVCGVGGLGGVISEILVRTGIESIKLLDNGKFEPTNLNRQIYSFNDTNDRYKIDVTEEYLKKINPDIKIIKELEITEENVDKFLEGVDVVALSIDSILPVLIISRAARRLNIPLVEGWAVVFGNVRVFTDQTPSVEEVYKFPTIGREISSIIEEEARELMFQSVLSLQTIDGLTQHYPESAAKRLQEKGEGTTLAPMVWMTCVMMALEAFKIILNWGKIALAPNFAVYDGINHEIRSQQGNVDG</sequence>
<dbReference type="PANTHER" id="PTHR43267:SF1">
    <property type="entry name" value="TRNA THREONYLCARBAMOYLADENOSINE DEHYDRATASE"/>
    <property type="match status" value="1"/>
</dbReference>
<dbReference type="InterPro" id="IPR045886">
    <property type="entry name" value="ThiF/MoeB/HesA"/>
</dbReference>